<dbReference type="GO" id="GO:0005741">
    <property type="term" value="C:mitochondrial outer membrane"/>
    <property type="evidence" value="ECO:0007669"/>
    <property type="project" value="UniProtKB-SubCell"/>
</dbReference>
<evidence type="ECO:0000256" key="2">
    <source>
        <dbReference type="ARBA" id="ARBA00010553"/>
    </source>
</evidence>
<protein>
    <submittedName>
        <fullName evidence="11">Armadillo repeat-containing protein 10 isoform X1</fullName>
    </submittedName>
</protein>
<organism evidence="10 11">
    <name type="scientific">Petromyzon marinus</name>
    <name type="common">Sea lamprey</name>
    <dbReference type="NCBI Taxonomy" id="7757"/>
    <lineage>
        <taxon>Eukaryota</taxon>
        <taxon>Metazoa</taxon>
        <taxon>Chordata</taxon>
        <taxon>Craniata</taxon>
        <taxon>Vertebrata</taxon>
        <taxon>Cyclostomata</taxon>
        <taxon>Hyperoartia</taxon>
        <taxon>Petromyzontiformes</taxon>
        <taxon>Petromyzontidae</taxon>
        <taxon>Petromyzon</taxon>
    </lineage>
</organism>
<evidence type="ECO:0000259" key="9">
    <source>
        <dbReference type="Pfam" id="PF04826"/>
    </source>
</evidence>
<proteinExistence type="inferred from homology"/>
<evidence type="ECO:0000256" key="1">
    <source>
        <dbReference type="ARBA" id="ARBA00004572"/>
    </source>
</evidence>
<sequence>MGPESRGVAVGRLALAGVLAGIAVCCWYRSRRQRPQPGPAARSVRTAATLETRDDGPRRSRTAAAASASTPPPASRELHALLGALLAPPDTELLRRALVTLAGRAAFTAAQEEIRAVGGLGVIMGCISNEDAGVREQALNTLNNLAMNMANQEVLQEYIPQVVRTIAGSDAHPDVQVAGLRLLTNLTVTDQYHGQFAGTLPDLWPLIDSDNTQLQALKLFVNLSGNADMKADILSLPVASSFLRLLEAEGSVEVTSRVLFLLKNLAATTRAADEDGAEPGSLRALLLDGRTEVCASVYRLTRHEDDGLRETASSVLGSFVT</sequence>
<keyword evidence="10" id="KW-1185">Reference proteome</keyword>
<dbReference type="InterPro" id="IPR016024">
    <property type="entry name" value="ARM-type_fold"/>
</dbReference>
<dbReference type="Gene3D" id="1.25.10.10">
    <property type="entry name" value="Leucine-rich Repeat Variant"/>
    <property type="match status" value="1"/>
</dbReference>
<evidence type="ECO:0000256" key="3">
    <source>
        <dbReference type="ARBA" id="ARBA00022692"/>
    </source>
</evidence>
<evidence type="ECO:0000313" key="11">
    <source>
        <dbReference type="RefSeq" id="XP_032810340.1"/>
    </source>
</evidence>
<dbReference type="InterPro" id="IPR051303">
    <property type="entry name" value="Armcx_regulator"/>
</dbReference>
<accession>A0AAJ7T345</accession>
<evidence type="ECO:0000256" key="6">
    <source>
        <dbReference type="ARBA" id="ARBA00023128"/>
    </source>
</evidence>
<comment type="subcellular location">
    <subcellularLocation>
        <location evidence="1">Mitochondrion outer membrane</location>
        <topology evidence="1">Single-pass membrane protein</topology>
    </subcellularLocation>
</comment>
<dbReference type="KEGG" id="pmrn:116942472"/>
<dbReference type="AlphaFoldDB" id="A0AAJ7T345"/>
<evidence type="ECO:0000256" key="4">
    <source>
        <dbReference type="ARBA" id="ARBA00022968"/>
    </source>
</evidence>
<evidence type="ECO:0000256" key="5">
    <source>
        <dbReference type="ARBA" id="ARBA00022989"/>
    </source>
</evidence>
<dbReference type="PANTHER" id="PTHR15712:SF23">
    <property type="entry name" value="ARMADILLO REPEAT CONTAINING 10"/>
    <property type="match status" value="1"/>
</dbReference>
<evidence type="ECO:0000256" key="7">
    <source>
        <dbReference type="ARBA" id="ARBA00023136"/>
    </source>
</evidence>
<keyword evidence="7" id="KW-0472">Membrane</keyword>
<evidence type="ECO:0000256" key="8">
    <source>
        <dbReference type="SAM" id="MobiDB-lite"/>
    </source>
</evidence>
<dbReference type="InterPro" id="IPR011989">
    <property type="entry name" value="ARM-like"/>
</dbReference>
<dbReference type="CTD" id="83787"/>
<keyword evidence="6" id="KW-0496">Mitochondrion</keyword>
<gene>
    <name evidence="11" type="primary">ARMC10</name>
</gene>
<evidence type="ECO:0000313" key="10">
    <source>
        <dbReference type="Proteomes" id="UP001318040"/>
    </source>
</evidence>
<comment type="similarity">
    <text evidence="2">Belongs to the eutherian X-chromosome-specific Armcx family.</text>
</comment>
<dbReference type="InterPro" id="IPR000225">
    <property type="entry name" value="Armadillo"/>
</dbReference>
<keyword evidence="5" id="KW-1133">Transmembrane helix</keyword>
<reference evidence="11" key="1">
    <citation type="submission" date="2025-08" db="UniProtKB">
        <authorList>
            <consortium name="RefSeq"/>
        </authorList>
    </citation>
    <scope>IDENTIFICATION</scope>
    <source>
        <tissue evidence="11">Sperm</tissue>
    </source>
</reference>
<dbReference type="PANTHER" id="PTHR15712">
    <property type="entry name" value="ARMADILLO REPEAT CONTAINING PROTEIN"/>
    <property type="match status" value="1"/>
</dbReference>
<keyword evidence="4" id="KW-0735">Signal-anchor</keyword>
<dbReference type="SUPFAM" id="SSF48371">
    <property type="entry name" value="ARM repeat"/>
    <property type="match status" value="1"/>
</dbReference>
<feature type="region of interest" description="Disordered" evidence="8">
    <location>
        <begin position="33"/>
        <end position="74"/>
    </location>
</feature>
<feature type="domain" description="Armadillo repeat-containing" evidence="9">
    <location>
        <begin position="75"/>
        <end position="271"/>
    </location>
</feature>
<dbReference type="Proteomes" id="UP001318040">
    <property type="component" value="Chromosome 14"/>
</dbReference>
<keyword evidence="3" id="KW-0812">Transmembrane</keyword>
<name>A0AAJ7T345_PETMA</name>
<dbReference type="Pfam" id="PF04826">
    <property type="entry name" value="Arm_2"/>
    <property type="match status" value="1"/>
</dbReference>
<dbReference type="SMART" id="SM00185">
    <property type="entry name" value="ARM"/>
    <property type="match status" value="3"/>
</dbReference>
<dbReference type="GeneID" id="116942472"/>
<dbReference type="RefSeq" id="XP_032810340.1">
    <property type="nucleotide sequence ID" value="XM_032954449.1"/>
</dbReference>
<dbReference type="InterPro" id="IPR006911">
    <property type="entry name" value="ARM-rpt_dom"/>
</dbReference>